<evidence type="ECO:0000256" key="5">
    <source>
        <dbReference type="ARBA" id="ARBA00022801"/>
    </source>
</evidence>
<feature type="compositionally biased region" description="Low complexity" evidence="9">
    <location>
        <begin position="342"/>
        <end position="390"/>
    </location>
</feature>
<comment type="cofactor">
    <cofactor evidence="1">
        <name>Co(2+)</name>
        <dbReference type="ChEBI" id="CHEBI:48828"/>
    </cofactor>
</comment>
<evidence type="ECO:0000256" key="10">
    <source>
        <dbReference type="SAM" id="Phobius"/>
    </source>
</evidence>
<evidence type="ECO:0008006" key="15">
    <source>
        <dbReference type="Google" id="ProtNLM"/>
    </source>
</evidence>
<evidence type="ECO:0000256" key="9">
    <source>
        <dbReference type="SAM" id="MobiDB-lite"/>
    </source>
</evidence>
<keyword evidence="6" id="KW-0119">Carbohydrate metabolism</keyword>
<evidence type="ECO:0000313" key="14">
    <source>
        <dbReference type="Proteomes" id="UP001172101"/>
    </source>
</evidence>
<dbReference type="InterPro" id="IPR018371">
    <property type="entry name" value="Chitin-binding_1_CS"/>
</dbReference>
<dbReference type="InterPro" id="IPR011330">
    <property type="entry name" value="Glyco_hydro/deAcase_b/a-brl"/>
</dbReference>
<feature type="disulfide bond" evidence="8">
    <location>
        <begin position="58"/>
        <end position="70"/>
    </location>
</feature>
<dbReference type="PROSITE" id="PS51677">
    <property type="entry name" value="NODB"/>
    <property type="match status" value="1"/>
</dbReference>
<evidence type="ECO:0000259" key="11">
    <source>
        <dbReference type="PROSITE" id="PS50941"/>
    </source>
</evidence>
<evidence type="ECO:0000256" key="7">
    <source>
        <dbReference type="ARBA" id="ARBA00023285"/>
    </source>
</evidence>
<reference evidence="13" key="1">
    <citation type="submission" date="2023-06" db="EMBL/GenBank/DDBJ databases">
        <title>Genome-scale phylogeny and comparative genomics of the fungal order Sordariales.</title>
        <authorList>
            <consortium name="Lawrence Berkeley National Laboratory"/>
            <person name="Hensen N."/>
            <person name="Bonometti L."/>
            <person name="Westerberg I."/>
            <person name="Brannstrom I.O."/>
            <person name="Guillou S."/>
            <person name="Cros-Aarteil S."/>
            <person name="Calhoun S."/>
            <person name="Haridas S."/>
            <person name="Kuo A."/>
            <person name="Mondo S."/>
            <person name="Pangilinan J."/>
            <person name="Riley R."/>
            <person name="LaButti K."/>
            <person name="Andreopoulos B."/>
            <person name="Lipzen A."/>
            <person name="Chen C."/>
            <person name="Yanf M."/>
            <person name="Daum C."/>
            <person name="Ng V."/>
            <person name="Clum A."/>
            <person name="Steindorff A."/>
            <person name="Ohm R."/>
            <person name="Martin F."/>
            <person name="Silar P."/>
            <person name="Natvig D."/>
            <person name="Lalanne C."/>
            <person name="Gautier V."/>
            <person name="Ament-velasquez S.L."/>
            <person name="Kruys A."/>
            <person name="Hutchinson M.I."/>
            <person name="Powell A.J."/>
            <person name="Barry K."/>
            <person name="Miller A.N."/>
            <person name="Grigoriev I.V."/>
            <person name="Debuchy R."/>
            <person name="Gladieux P."/>
            <person name="Thoren M.H."/>
            <person name="Johannesson H."/>
        </authorList>
    </citation>
    <scope>NUCLEOTIDE SEQUENCE</scope>
    <source>
        <strain evidence="13">SMH2392-1A</strain>
    </source>
</reference>
<evidence type="ECO:0000256" key="8">
    <source>
        <dbReference type="PROSITE-ProRule" id="PRU00261"/>
    </source>
</evidence>
<keyword evidence="14" id="KW-1185">Reference proteome</keyword>
<dbReference type="GO" id="GO:0016810">
    <property type="term" value="F:hydrolase activity, acting on carbon-nitrogen (but not peptide) bonds"/>
    <property type="evidence" value="ECO:0007669"/>
    <property type="project" value="InterPro"/>
</dbReference>
<dbReference type="GO" id="GO:0008061">
    <property type="term" value="F:chitin binding"/>
    <property type="evidence" value="ECO:0007669"/>
    <property type="project" value="UniProtKB-UniRule"/>
</dbReference>
<keyword evidence="3" id="KW-0479">Metal-binding</keyword>
<dbReference type="GeneID" id="85331073"/>
<accession>A0AA39ZQT9</accession>
<keyword evidence="8" id="KW-1015">Disulfide bond</keyword>
<dbReference type="InterPro" id="IPR001002">
    <property type="entry name" value="Chitin-bd_1"/>
</dbReference>
<dbReference type="RefSeq" id="XP_060289394.1">
    <property type="nucleotide sequence ID" value="XM_060447803.1"/>
</dbReference>
<keyword evidence="4" id="KW-0732">Signal</keyword>
<sequence>MRLSVSGHVVSVVAHAGIAWTRSAAGDSAAALNSDLEALHQRAPSGAVCGAAAGNTSCSSGLCCSETGFCGTGASFCSGSGCQLSYGPACDGNQTPRGSDTSKTPRPLFGNVPYGVGISHCSVTGKVALSFDDGPYAYTMELLDLLKRNNVRATFFVVGNNMGKGHINDASSGYAPMIQHMAADGHQVGSHTWSHQDLNAATREQRRAEIISNEIALADILGAVPTYFRPPYTRCGGACLAELLEWGYHVVNYDIDTRDWQDGGAAAKTTYQTILAQHSPASSAWLALAHDVHEFTVHRFAQFMVDTARALRYDLVTVGECLGDPPANWYRDPVTGQPMDLTQPRPSSSSSSSQATKTSTSTKKTSISTSSSQTTSTSTSKTQTPVTSKPAMGATSELEHTTGTDATSAATELLSVVLASALVSTSTSSNLSALPTAALLAVPSSDAASMISTGGFCWVVGQILLIAWLGLGL</sequence>
<name>A0AA39ZQT9_9PEZI</name>
<dbReference type="InterPro" id="IPR036861">
    <property type="entry name" value="Endochitinase-like_sf"/>
</dbReference>
<proteinExistence type="predicted"/>
<evidence type="ECO:0000256" key="6">
    <source>
        <dbReference type="ARBA" id="ARBA00023277"/>
    </source>
</evidence>
<dbReference type="Proteomes" id="UP001172101">
    <property type="component" value="Unassembled WGS sequence"/>
</dbReference>
<dbReference type="CDD" id="cd10951">
    <property type="entry name" value="CE4_ClCDA_like"/>
    <property type="match status" value="1"/>
</dbReference>
<dbReference type="PROSITE" id="PS50941">
    <property type="entry name" value="CHIT_BIND_I_2"/>
    <property type="match status" value="1"/>
</dbReference>
<feature type="domain" description="NodB homology" evidence="12">
    <location>
        <begin position="125"/>
        <end position="316"/>
    </location>
</feature>
<evidence type="ECO:0000256" key="4">
    <source>
        <dbReference type="ARBA" id="ARBA00022729"/>
    </source>
</evidence>
<dbReference type="InterPro" id="IPR002509">
    <property type="entry name" value="NODB_dom"/>
</dbReference>
<dbReference type="GO" id="GO:0005975">
    <property type="term" value="P:carbohydrate metabolic process"/>
    <property type="evidence" value="ECO:0007669"/>
    <property type="project" value="InterPro"/>
</dbReference>
<evidence type="ECO:0000313" key="13">
    <source>
        <dbReference type="EMBL" id="KAK0701730.1"/>
    </source>
</evidence>
<protein>
    <recommendedName>
        <fullName evidence="15">Chitin deacetylase</fullName>
    </recommendedName>
</protein>
<dbReference type="PROSITE" id="PS00026">
    <property type="entry name" value="CHIT_BIND_I_1"/>
    <property type="match status" value="1"/>
</dbReference>
<dbReference type="Pfam" id="PF01522">
    <property type="entry name" value="Polysacc_deac_1"/>
    <property type="match status" value="1"/>
</dbReference>
<dbReference type="SUPFAM" id="SSF57016">
    <property type="entry name" value="Plant lectins/antimicrobial peptides"/>
    <property type="match status" value="1"/>
</dbReference>
<dbReference type="AlphaFoldDB" id="A0AA39ZQT9"/>
<dbReference type="CDD" id="cd00035">
    <property type="entry name" value="ChtBD1"/>
    <property type="match status" value="1"/>
</dbReference>
<dbReference type="GO" id="GO:0046872">
    <property type="term" value="F:metal ion binding"/>
    <property type="evidence" value="ECO:0007669"/>
    <property type="project" value="UniProtKB-KW"/>
</dbReference>
<organism evidence="13 14">
    <name type="scientific">Lasiosphaeria miniovina</name>
    <dbReference type="NCBI Taxonomy" id="1954250"/>
    <lineage>
        <taxon>Eukaryota</taxon>
        <taxon>Fungi</taxon>
        <taxon>Dikarya</taxon>
        <taxon>Ascomycota</taxon>
        <taxon>Pezizomycotina</taxon>
        <taxon>Sordariomycetes</taxon>
        <taxon>Sordariomycetidae</taxon>
        <taxon>Sordariales</taxon>
        <taxon>Lasiosphaeriaceae</taxon>
        <taxon>Lasiosphaeria</taxon>
    </lineage>
</organism>
<dbReference type="SUPFAM" id="SSF88713">
    <property type="entry name" value="Glycoside hydrolase/deacetylase"/>
    <property type="match status" value="1"/>
</dbReference>
<dbReference type="EMBL" id="JAUIRO010000009">
    <property type="protein sequence ID" value="KAK0701730.1"/>
    <property type="molecule type" value="Genomic_DNA"/>
</dbReference>
<keyword evidence="10" id="KW-1133">Transmembrane helix</keyword>
<dbReference type="SMART" id="SM00270">
    <property type="entry name" value="ChtBD1"/>
    <property type="match status" value="1"/>
</dbReference>
<evidence type="ECO:0000256" key="1">
    <source>
        <dbReference type="ARBA" id="ARBA00001941"/>
    </source>
</evidence>
<feature type="disulfide bond" evidence="8">
    <location>
        <begin position="49"/>
        <end position="64"/>
    </location>
</feature>
<evidence type="ECO:0000259" key="12">
    <source>
        <dbReference type="PROSITE" id="PS51677"/>
    </source>
</evidence>
<feature type="region of interest" description="Disordered" evidence="9">
    <location>
        <begin position="327"/>
        <end position="405"/>
    </location>
</feature>
<keyword evidence="7" id="KW-0170">Cobalt</keyword>
<feature type="disulfide bond" evidence="8">
    <location>
        <begin position="63"/>
        <end position="77"/>
    </location>
</feature>
<feature type="transmembrane region" description="Helical" evidence="10">
    <location>
        <begin position="450"/>
        <end position="471"/>
    </location>
</feature>
<dbReference type="Gene3D" id="3.20.20.370">
    <property type="entry name" value="Glycoside hydrolase/deacetylase"/>
    <property type="match status" value="1"/>
</dbReference>
<dbReference type="PANTHER" id="PTHR46471:SF4">
    <property type="entry name" value="CHITIN DEACETYLASE"/>
    <property type="match status" value="1"/>
</dbReference>
<keyword evidence="10" id="KW-0472">Membrane</keyword>
<dbReference type="Gene3D" id="3.30.60.10">
    <property type="entry name" value="Endochitinase-like"/>
    <property type="match status" value="1"/>
</dbReference>
<comment type="caution">
    <text evidence="8">Lacks conserved residue(s) required for the propagation of feature annotation.</text>
</comment>
<evidence type="ECO:0000256" key="3">
    <source>
        <dbReference type="ARBA" id="ARBA00022723"/>
    </source>
</evidence>
<keyword evidence="5" id="KW-0378">Hydrolase</keyword>
<gene>
    <name evidence="13" type="ORF">B0T26DRAFT_865633</name>
</gene>
<keyword evidence="2 8" id="KW-0147">Chitin-binding</keyword>
<dbReference type="Pfam" id="PF00187">
    <property type="entry name" value="Chitin_bind_1"/>
    <property type="match status" value="1"/>
</dbReference>
<dbReference type="PANTHER" id="PTHR46471">
    <property type="entry name" value="CHITIN DEACETYLASE"/>
    <property type="match status" value="1"/>
</dbReference>
<keyword evidence="10" id="KW-0812">Transmembrane</keyword>
<evidence type="ECO:0000256" key="2">
    <source>
        <dbReference type="ARBA" id="ARBA00022669"/>
    </source>
</evidence>
<comment type="caution">
    <text evidence="13">The sequence shown here is derived from an EMBL/GenBank/DDBJ whole genome shotgun (WGS) entry which is preliminary data.</text>
</comment>
<feature type="domain" description="Chitin-binding type-1" evidence="11">
    <location>
        <begin position="46"/>
        <end position="92"/>
    </location>
</feature>